<feature type="compositionally biased region" description="Basic and acidic residues" evidence="1">
    <location>
        <begin position="1714"/>
        <end position="1730"/>
    </location>
</feature>
<feature type="compositionally biased region" description="Basic and acidic residues" evidence="1">
    <location>
        <begin position="464"/>
        <end position="480"/>
    </location>
</feature>
<reference evidence="3" key="3">
    <citation type="submission" date="2025-08" db="UniProtKB">
        <authorList>
            <consortium name="Ensembl"/>
        </authorList>
    </citation>
    <scope>IDENTIFICATION</scope>
    <source>
        <strain evidence="3">HNI</strain>
    </source>
</reference>
<proteinExistence type="predicted"/>
<feature type="region of interest" description="Disordered" evidence="1">
    <location>
        <begin position="1647"/>
        <end position="1736"/>
    </location>
</feature>
<feature type="compositionally biased region" description="Basic and acidic residues" evidence="1">
    <location>
        <begin position="432"/>
        <end position="444"/>
    </location>
</feature>
<feature type="region of interest" description="Disordered" evidence="1">
    <location>
        <begin position="1057"/>
        <end position="1118"/>
    </location>
</feature>
<dbReference type="InterPro" id="IPR040006">
    <property type="entry name" value="TNKS1BP1-like"/>
</dbReference>
<feature type="compositionally biased region" description="Polar residues" evidence="1">
    <location>
        <begin position="370"/>
        <end position="383"/>
    </location>
</feature>
<feature type="region of interest" description="Disordered" evidence="1">
    <location>
        <begin position="223"/>
        <end position="492"/>
    </location>
</feature>
<feature type="compositionally biased region" description="Basic and acidic residues" evidence="1">
    <location>
        <begin position="321"/>
        <end position="339"/>
    </location>
</feature>
<feature type="compositionally biased region" description="Basic and acidic residues" evidence="1">
    <location>
        <begin position="955"/>
        <end position="965"/>
    </location>
</feature>
<feature type="region of interest" description="Disordered" evidence="1">
    <location>
        <begin position="1405"/>
        <end position="1463"/>
    </location>
</feature>
<feature type="compositionally biased region" description="Basic and acidic residues" evidence="1">
    <location>
        <begin position="843"/>
        <end position="946"/>
    </location>
</feature>
<feature type="compositionally biased region" description="Polar residues" evidence="1">
    <location>
        <begin position="1756"/>
        <end position="1771"/>
    </location>
</feature>
<dbReference type="PANTHER" id="PTHR22042:SF3">
    <property type="entry name" value="RIKEN CDNA 2900026A02 GENE"/>
    <property type="match status" value="1"/>
</dbReference>
<feature type="compositionally biased region" description="Basic and acidic residues" evidence="1">
    <location>
        <begin position="1942"/>
        <end position="1955"/>
    </location>
</feature>
<evidence type="ECO:0000313" key="3">
    <source>
        <dbReference type="Ensembl" id="ENSORLP00020000464.1"/>
    </source>
</evidence>
<sequence length="1969" mass="229323">MAAQVDVQPGELGLTVATAGLHLSPLSDSSNKSCIEIPSVDKSEVIASEPSKPVSTQKARLTPKPFVVERNLTIKPILAPKPQSKPRPESTRMAGHKPDLPSTPKPNTKPLLANSTQPAPTFYKTSNKLNSAQTTKPVAQPFKSASPFDPDDQDKPTSSSSAKRQKPVVSSFVYSKSFAVPSAAEWCGTTAKEKETNVKSKNKVGASITRAKSMGFLDEVGIDKEEKDEAKHEVSVPLRPKSSRPRPVSAIFPDSLNKVEKPVPAPRRAGRRPLSADLTSKFESIGLSLHRKSNNVNTQENAPAEKALPQKIEDAPNPALKSEKKTEENVVKETEEENQRPNLKSCISHPFDSSSLSVAGFTGQGLDPQSPVQSNPETETSVGVKQLIKQLTEDPTQRPAMKPTPKPRPLSIDLTKRFSSEKSPDLNTLTDAADRHEISKVSQREDEELANTPNENKILYNLKGSEEQLKDDCISSEKETSNTSQNGGPTGELHTLRAFVFDIERHIVTMSEEKKSASMAKNFSRNPSFKRETMDGALPPFAFKEPASPSSPLRVVPAFDTVQAIEEKRAVSERVPSAQWEDKAMTLRSRRSDTSRPGVEWMDQPQIQPPVEVMPVPRFLRVGALPKWTMADLNQDLSLEKGTEKEFQRDSPVDKEGDRQRWAEDEEGAAAHNYLTREKEEQLKPRATYFALTGQMQEPSSPKDAGTRFGEMTVPSDYFPVRSALGGSQGKILSVKRNVSLEEALERSASSLQQLEAMMRRQLSPMDTTSHTDKQTKEKIIEVVEKTEQQIEKENQETEIENLQERVREQAEEAQRQLEEEEKKRSLERIIELERQELLEIKKPRLKEKERSQLHELERPKHNENIKEAEKLKMTDQEMVKEPEKQRETERERQKQKQQERKNEIQQEQERRDLERQREKREKLLGKERQRKRDEERQRELDKEQQLLEMQNQKQKMEETEKKELERQQLELQKEKEKQWLVEEAEKIKLVALEKEWMRFKELEKERARQKELEHQREVERETQKEMQRTRWLEIEKLRQKDEKERQWQLEWQLEKEKDELETERARQKELEQERELAKERQSKRDEERQRKLDKEQQHLEIQKQKQKMEETEKKELERQQLELQKEREKQWLVEEAEKIKLVALEKEWMRFKELEKERARQKELDHQREVERENQKEMQRKRWLEIEKLRQRDEKERQWHLEKEKEELERQKEIEREKLQEQKREQAKERQRDEERQRELDRERLQLEMQQEKHKKEEEKRELERQQLELQKQKQRELERQLLAEEAEQFRKVAQEQELLKLKELEKERQKQLDRERLQLEMQQKKHKKEVEKRELERQQLELQKQKQKELESQLLAEEAEQLRQVALEQELLKLKELEKEREKQREIELQKVVTRQKLRQRENQLDLDEHEFESQKLSKRELKEKMEKEEAEKIRQVAKQQEVERRRLREKQRKDEERLKLESSAMRPKVLDLDSVLRDELLHIASSHHGGPSMRWREPHKPAILDIDSPKPEAQPSPNKDLFPVSEIQELDAAFGFKSNSVSERDLNWKVPPQATAVWTMSPQDPWELQPVEVTVEKPVVELRKSICAISPTQAFCKQDEQHQNQQKDWPAFLNERFHTSPLSGAEEKIRNSLGAFSASPRGEEIWIPRESQSRSPRRSQGSQELNRMRSRSMSRKSARSNSSVEESLSRMRSRSANREHESHSWQTQSGEEERKQKHSETPVRETDSQYGTWETELRSDDSLMSITPSSDSFLSLSQRKSSPPTSLGDNALLSDKDTLDGLPPPSSSERQPLTFPDAPTTLLDNSALRSKAQLGKKRAPRMRPTRAVRQSAAPPAATTEDWLYRDSTEAKPESQETELESEKPTRGVDVGLSVPSQLQRVAVFPVLDPSALKAQLKRRSDSDNQTDGPAPSPSQPTRSPKSPFLPQATRVLPPLGGKENGEKDSPKWLKELKSKKRFSQYENENN</sequence>
<feature type="compositionally biased region" description="Basic and acidic residues" evidence="1">
    <location>
        <begin position="414"/>
        <end position="424"/>
    </location>
</feature>
<feature type="region of interest" description="Disordered" evidence="1">
    <location>
        <begin position="639"/>
        <end position="660"/>
    </location>
</feature>
<feature type="region of interest" description="Disordered" evidence="1">
    <location>
        <begin position="1897"/>
        <end position="1969"/>
    </location>
</feature>
<accession>A0A3P9JW22</accession>
<dbReference type="InterPro" id="IPR032764">
    <property type="entry name" value="Tankyrase-bd_C"/>
</dbReference>
<organism evidence="3 4">
    <name type="scientific">Oryzias latipes</name>
    <name type="common">Japanese rice fish</name>
    <name type="synonym">Japanese killifish</name>
    <dbReference type="NCBI Taxonomy" id="8090"/>
    <lineage>
        <taxon>Eukaryota</taxon>
        <taxon>Metazoa</taxon>
        <taxon>Chordata</taxon>
        <taxon>Craniata</taxon>
        <taxon>Vertebrata</taxon>
        <taxon>Euteleostomi</taxon>
        <taxon>Actinopterygii</taxon>
        <taxon>Neopterygii</taxon>
        <taxon>Teleostei</taxon>
        <taxon>Neoteleostei</taxon>
        <taxon>Acanthomorphata</taxon>
        <taxon>Ovalentaria</taxon>
        <taxon>Atherinomorphae</taxon>
        <taxon>Beloniformes</taxon>
        <taxon>Adrianichthyidae</taxon>
        <taxon>Oryziinae</taxon>
        <taxon>Oryzias</taxon>
    </lineage>
</organism>
<feature type="region of interest" description="Disordered" evidence="1">
    <location>
        <begin position="1159"/>
        <end position="1179"/>
    </location>
</feature>
<dbReference type="PANTHER" id="PTHR22042">
    <property type="entry name" value="TANKYRASE 1 BINDING PROTEIN"/>
    <property type="match status" value="1"/>
</dbReference>
<feature type="compositionally biased region" description="Polar residues" evidence="1">
    <location>
        <begin position="113"/>
        <end position="137"/>
    </location>
</feature>
<feature type="compositionally biased region" description="Basic and acidic residues" evidence="1">
    <location>
        <begin position="223"/>
        <end position="234"/>
    </location>
</feature>
<feature type="region of interest" description="Disordered" evidence="1">
    <location>
        <begin position="1008"/>
        <end position="1027"/>
    </location>
</feature>
<dbReference type="Ensembl" id="ENSORLT00020014663.1">
    <property type="protein sequence ID" value="ENSORLP00020000464.1"/>
    <property type="gene ID" value="ENSORLG00020001156.1"/>
</dbReference>
<feature type="compositionally biased region" description="Basic and acidic residues" evidence="1">
    <location>
        <begin position="1845"/>
        <end position="1869"/>
    </location>
</feature>
<protein>
    <submittedName>
        <fullName evidence="3">Si:ch73-138n13.1</fullName>
    </submittedName>
</protein>
<feature type="domain" description="Tankyrase 1-binding protein C-terminal" evidence="2">
    <location>
        <begin position="1793"/>
        <end position="1959"/>
    </location>
</feature>
<feature type="compositionally biased region" description="Basic residues" evidence="1">
    <location>
        <begin position="1817"/>
        <end position="1829"/>
    </location>
</feature>
<evidence type="ECO:0000256" key="1">
    <source>
        <dbReference type="SAM" id="MobiDB-lite"/>
    </source>
</evidence>
<dbReference type="Pfam" id="PF15327">
    <property type="entry name" value="Tankyrase_bdg_C"/>
    <property type="match status" value="1"/>
</dbReference>
<evidence type="ECO:0000259" key="2">
    <source>
        <dbReference type="SMART" id="SM01319"/>
    </source>
</evidence>
<feature type="region of interest" description="Disordered" evidence="1">
    <location>
        <begin position="1220"/>
        <end position="1265"/>
    </location>
</feature>
<reference key="1">
    <citation type="journal article" date="2007" name="Nature">
        <title>The medaka draft genome and insights into vertebrate genome evolution.</title>
        <authorList>
            <person name="Kasahara M."/>
            <person name="Naruse K."/>
            <person name="Sasaki S."/>
            <person name="Nakatani Y."/>
            <person name="Qu W."/>
            <person name="Ahsan B."/>
            <person name="Yamada T."/>
            <person name="Nagayasu Y."/>
            <person name="Doi K."/>
            <person name="Kasai Y."/>
            <person name="Jindo T."/>
            <person name="Kobayashi D."/>
            <person name="Shimada A."/>
            <person name="Toyoda A."/>
            <person name="Kuroki Y."/>
            <person name="Fujiyama A."/>
            <person name="Sasaki T."/>
            <person name="Shimizu A."/>
            <person name="Asakawa S."/>
            <person name="Shimizu N."/>
            <person name="Hashimoto S."/>
            <person name="Yang J."/>
            <person name="Lee Y."/>
            <person name="Matsushima K."/>
            <person name="Sugano S."/>
            <person name="Sakaizumi M."/>
            <person name="Narita T."/>
            <person name="Ohishi K."/>
            <person name="Haga S."/>
            <person name="Ohta F."/>
            <person name="Nomoto H."/>
            <person name="Nogata K."/>
            <person name="Morishita T."/>
            <person name="Endo T."/>
            <person name="Shin-I T."/>
            <person name="Takeda H."/>
            <person name="Morishita S."/>
            <person name="Kohara Y."/>
        </authorList>
    </citation>
    <scope>NUCLEOTIDE SEQUENCE [LARGE SCALE GENOMIC DNA]</scope>
    <source>
        <strain>Hd-rR</strain>
    </source>
</reference>
<dbReference type="Proteomes" id="UP000265180">
    <property type="component" value="Chromosome 9"/>
</dbReference>
<dbReference type="SMART" id="SM01319">
    <property type="entry name" value="Tankyrase_bdg_C"/>
    <property type="match status" value="1"/>
</dbReference>
<feature type="region of interest" description="Disordered" evidence="1">
    <location>
        <begin position="804"/>
        <end position="826"/>
    </location>
</feature>
<feature type="compositionally biased region" description="Basic residues" evidence="1">
    <location>
        <begin position="1671"/>
        <end position="1681"/>
    </location>
</feature>
<feature type="region of interest" description="Disordered" evidence="1">
    <location>
        <begin position="843"/>
        <end position="965"/>
    </location>
</feature>
<feature type="compositionally biased region" description="Low complexity" evidence="1">
    <location>
        <begin position="1651"/>
        <end position="1667"/>
    </location>
</feature>
<name>A0A3P9JW22_ORYLA</name>
<evidence type="ECO:0000313" key="4">
    <source>
        <dbReference type="Proteomes" id="UP000265180"/>
    </source>
</evidence>
<feature type="region of interest" description="Disordered" evidence="1">
    <location>
        <begin position="72"/>
        <end position="169"/>
    </location>
</feature>
<reference evidence="3 4" key="2">
    <citation type="submission" date="2017-04" db="EMBL/GenBank/DDBJ databases">
        <title>CpG methylation of centromeres and impact of large insertions on vertebrate speciation.</title>
        <authorList>
            <person name="Ichikawa K."/>
            <person name="Yoshimura J."/>
            <person name="Morishita S."/>
        </authorList>
    </citation>
    <scope>NUCLEOTIDE SEQUENCE</scope>
    <source>
        <strain evidence="3 4">HNI</strain>
    </source>
</reference>
<reference evidence="3" key="4">
    <citation type="submission" date="2025-09" db="UniProtKB">
        <authorList>
            <consortium name="Ensembl"/>
        </authorList>
    </citation>
    <scope>IDENTIFICATION</scope>
    <source>
        <strain evidence="3">HNI</strain>
    </source>
</reference>
<feature type="compositionally biased region" description="Basic and acidic residues" evidence="1">
    <location>
        <begin position="1414"/>
        <end position="1463"/>
    </location>
</feature>
<feature type="region of interest" description="Disordered" evidence="1">
    <location>
        <begin position="1756"/>
        <end position="1874"/>
    </location>
</feature>